<evidence type="ECO:0000313" key="2">
    <source>
        <dbReference type="Proteomes" id="UP000316714"/>
    </source>
</evidence>
<organism evidence="1 2">
    <name type="scientific">Posidoniimonas corsicana</name>
    <dbReference type="NCBI Taxonomy" id="1938618"/>
    <lineage>
        <taxon>Bacteria</taxon>
        <taxon>Pseudomonadati</taxon>
        <taxon>Planctomycetota</taxon>
        <taxon>Planctomycetia</taxon>
        <taxon>Pirellulales</taxon>
        <taxon>Lacipirellulaceae</taxon>
        <taxon>Posidoniimonas</taxon>
    </lineage>
</organism>
<dbReference type="RefSeq" id="WP_146565651.1">
    <property type="nucleotide sequence ID" value="NZ_SIHJ01000001.1"/>
</dbReference>
<dbReference type="Pfam" id="PF13366">
    <property type="entry name" value="PDDEXK_3"/>
    <property type="match status" value="1"/>
</dbReference>
<accession>A0A5C5VHY8</accession>
<reference evidence="1 2" key="1">
    <citation type="submission" date="2019-02" db="EMBL/GenBank/DDBJ databases">
        <title>Deep-cultivation of Planctomycetes and their phenomic and genomic characterization uncovers novel biology.</title>
        <authorList>
            <person name="Wiegand S."/>
            <person name="Jogler M."/>
            <person name="Boedeker C."/>
            <person name="Pinto D."/>
            <person name="Vollmers J."/>
            <person name="Rivas-Marin E."/>
            <person name="Kohn T."/>
            <person name="Peeters S.H."/>
            <person name="Heuer A."/>
            <person name="Rast P."/>
            <person name="Oberbeckmann S."/>
            <person name="Bunk B."/>
            <person name="Jeske O."/>
            <person name="Meyerdierks A."/>
            <person name="Storesund J.E."/>
            <person name="Kallscheuer N."/>
            <person name="Luecker S."/>
            <person name="Lage O.M."/>
            <person name="Pohl T."/>
            <person name="Merkel B.J."/>
            <person name="Hornburger P."/>
            <person name="Mueller R.-W."/>
            <person name="Bruemmer F."/>
            <person name="Labrenz M."/>
            <person name="Spormann A.M."/>
            <person name="Op Den Camp H."/>
            <person name="Overmann J."/>
            <person name="Amann R."/>
            <person name="Jetten M.S.M."/>
            <person name="Mascher T."/>
            <person name="Medema M.H."/>
            <person name="Devos D.P."/>
            <person name="Kaster A.-K."/>
            <person name="Ovreas L."/>
            <person name="Rohde M."/>
            <person name="Galperin M.Y."/>
            <person name="Jogler C."/>
        </authorList>
    </citation>
    <scope>NUCLEOTIDE SEQUENCE [LARGE SCALE GENOMIC DNA]</scope>
    <source>
        <strain evidence="1 2">KOR34</strain>
    </source>
</reference>
<comment type="caution">
    <text evidence="1">The sequence shown here is derived from an EMBL/GenBank/DDBJ whole genome shotgun (WGS) entry which is preliminary data.</text>
</comment>
<keyword evidence="2" id="KW-1185">Reference proteome</keyword>
<evidence type="ECO:0000313" key="1">
    <source>
        <dbReference type="EMBL" id="TWT38254.1"/>
    </source>
</evidence>
<dbReference type="EMBL" id="SIHJ01000001">
    <property type="protein sequence ID" value="TWT38254.1"/>
    <property type="molecule type" value="Genomic_DNA"/>
</dbReference>
<dbReference type="AlphaFoldDB" id="A0A5C5VHY8"/>
<dbReference type="InterPro" id="IPR026350">
    <property type="entry name" value="GxxExxY"/>
</dbReference>
<dbReference type="OrthoDB" id="9798792at2"/>
<name>A0A5C5VHY8_9BACT</name>
<dbReference type="Proteomes" id="UP000316714">
    <property type="component" value="Unassembled WGS sequence"/>
</dbReference>
<protein>
    <recommendedName>
        <fullName evidence="3">GxxExxY protein</fullName>
    </recommendedName>
</protein>
<proteinExistence type="predicted"/>
<evidence type="ECO:0008006" key="3">
    <source>
        <dbReference type="Google" id="ProtNLM"/>
    </source>
</evidence>
<dbReference type="NCBIfam" id="TIGR04256">
    <property type="entry name" value="GxxExxY"/>
    <property type="match status" value="1"/>
</dbReference>
<gene>
    <name evidence="1" type="ORF">KOR34_32230</name>
</gene>
<sequence>MYEDEGYRLMGAAFEVHNRIGYGLSEEVYQQCLEIELELQGIPFEAKQEIRLHYRGRAIEKRYIPDLRVFDAVVVELKAVAELTPDHEAQLFNYLRIARQPVGYLINFGQKGAVQWKRFILSDLHHC</sequence>